<dbReference type="Proteomes" id="UP001385892">
    <property type="component" value="Unassembled WGS sequence"/>
</dbReference>
<dbReference type="RefSeq" id="WP_340343033.1">
    <property type="nucleotide sequence ID" value="NZ_JBBKZT010000006.1"/>
</dbReference>
<gene>
    <name evidence="1" type="ORF">WKW82_14670</name>
</gene>
<accession>A0ABU8WK45</accession>
<evidence type="ECO:0000313" key="1">
    <source>
        <dbReference type="EMBL" id="MEJ8847901.1"/>
    </source>
</evidence>
<comment type="caution">
    <text evidence="1">The sequence shown here is derived from an EMBL/GenBank/DDBJ whole genome shotgun (WGS) entry which is preliminary data.</text>
</comment>
<protein>
    <submittedName>
        <fullName evidence="1">Uncharacterized protein</fullName>
    </submittedName>
</protein>
<keyword evidence="2" id="KW-1185">Reference proteome</keyword>
<evidence type="ECO:0000313" key="2">
    <source>
        <dbReference type="Proteomes" id="UP001385892"/>
    </source>
</evidence>
<name>A0ABU8WK45_9BURK</name>
<reference evidence="1 2" key="1">
    <citation type="submission" date="2024-03" db="EMBL/GenBank/DDBJ databases">
        <title>Novel species of the genus Variovorax.</title>
        <authorList>
            <person name="Liu Q."/>
            <person name="Xin Y.-H."/>
        </authorList>
    </citation>
    <scope>NUCLEOTIDE SEQUENCE [LARGE SCALE GENOMIC DNA]</scope>
    <source>
        <strain evidence="1 2">KACC 18900</strain>
    </source>
</reference>
<dbReference type="EMBL" id="JBBKZT010000006">
    <property type="protein sequence ID" value="MEJ8847901.1"/>
    <property type="molecule type" value="Genomic_DNA"/>
</dbReference>
<sequence>MTTEWEETRLVQQKAYDMTLLSQREARLIAQLEAANQELTRAHSDLAAW</sequence>
<proteinExistence type="predicted"/>
<organism evidence="1 2">
    <name type="scientific">Variovorax rhizosphaerae</name>
    <dbReference type="NCBI Taxonomy" id="1836200"/>
    <lineage>
        <taxon>Bacteria</taxon>
        <taxon>Pseudomonadati</taxon>
        <taxon>Pseudomonadota</taxon>
        <taxon>Betaproteobacteria</taxon>
        <taxon>Burkholderiales</taxon>
        <taxon>Comamonadaceae</taxon>
        <taxon>Variovorax</taxon>
    </lineage>
</organism>